<keyword evidence="1" id="KW-0472">Membrane</keyword>
<keyword evidence="1" id="KW-1133">Transmembrane helix</keyword>
<dbReference type="KEGG" id="mmb:Mmol_2272"/>
<gene>
    <name evidence="2" type="ordered locus">Mmol_2272</name>
</gene>
<evidence type="ECO:0008006" key="4">
    <source>
        <dbReference type="Google" id="ProtNLM"/>
    </source>
</evidence>
<proteinExistence type="predicted"/>
<evidence type="ECO:0000313" key="3">
    <source>
        <dbReference type="Proteomes" id="UP000002742"/>
    </source>
</evidence>
<reference evidence="3" key="1">
    <citation type="submission" date="2009-07" db="EMBL/GenBank/DDBJ databases">
        <title>Complete sequence of Methylotenera mobilis JLW8.</title>
        <authorList>
            <consortium name="US DOE Joint Genome Institute"/>
            <person name="Lucas S."/>
            <person name="Copeland A."/>
            <person name="Lapidus A."/>
            <person name="Glavina del Rio T."/>
            <person name="Tice H."/>
            <person name="Bruce D."/>
            <person name="Goodwin L."/>
            <person name="Pitluck S."/>
            <person name="LaButti K.M."/>
            <person name="Clum A."/>
            <person name="Larimer F."/>
            <person name="Land M."/>
            <person name="Hauser L."/>
            <person name="Kyrpides N."/>
            <person name="Mikhailova N."/>
            <person name="Kayluzhnaya M."/>
            <person name="Chistoserdova L."/>
        </authorList>
    </citation>
    <scope>NUCLEOTIDE SEQUENCE [LARGE SCALE GENOMIC DNA]</scope>
    <source>
        <strain evidence="3">JLW8 / ATCC BAA-1282 / DSM 17540</strain>
    </source>
</reference>
<organism evidence="2 3">
    <name type="scientific">Methylotenera mobilis (strain JLW8 / ATCC BAA-1282 / DSM 17540)</name>
    <dbReference type="NCBI Taxonomy" id="583345"/>
    <lineage>
        <taxon>Bacteria</taxon>
        <taxon>Pseudomonadati</taxon>
        <taxon>Pseudomonadota</taxon>
        <taxon>Betaproteobacteria</taxon>
        <taxon>Nitrosomonadales</taxon>
        <taxon>Methylophilaceae</taxon>
        <taxon>Methylotenera</taxon>
    </lineage>
</organism>
<keyword evidence="1" id="KW-0812">Transmembrane</keyword>
<dbReference type="Proteomes" id="UP000002742">
    <property type="component" value="Chromosome"/>
</dbReference>
<name>C6WTB2_METML</name>
<reference evidence="2 3" key="2">
    <citation type="journal article" date="2011" name="J. Bacteriol.">
        <title>Genomes of three methylotrophs from a single niche uncover genetic and metabolic divergence of Methylophilaceae.</title>
        <authorList>
            <person name="Lapidus A."/>
            <person name="Clum A."/>
            <person name="Labutti K."/>
            <person name="Kaluzhnaya M.G."/>
            <person name="Lim S."/>
            <person name="Beck D.A."/>
            <person name="Glavina Del Rio T."/>
            <person name="Nolan M."/>
            <person name="Mavromatis K."/>
            <person name="Huntemann M."/>
            <person name="Lucas S."/>
            <person name="Lidstrom M.E."/>
            <person name="Ivanova N."/>
            <person name="Chistoserdova L."/>
        </authorList>
    </citation>
    <scope>NUCLEOTIDE SEQUENCE [LARGE SCALE GENOMIC DNA]</scope>
    <source>
        <strain evidence="3">JLW8 / ATCC BAA-1282 / DSM 17540</strain>
    </source>
</reference>
<evidence type="ECO:0000313" key="2">
    <source>
        <dbReference type="EMBL" id="ACT49174.1"/>
    </source>
</evidence>
<dbReference type="HOGENOM" id="CLU_103234_4_0_4"/>
<accession>C6WTB2</accession>
<dbReference type="eggNOG" id="COG4967">
    <property type="taxonomic scope" value="Bacteria"/>
</dbReference>
<sequence>MTLANAKCVRGINVNNRANFLSKRLCASVTSAKAQQGMMLLEALIALVIFSMGILALVGLQASMLSNTSNAKYRADASYVAQQRIGQIWADSDNAINYLENQTAIPTLLPNGKRTVTQPDLNQFQVTVTWQAPGEAEAHNVVMNASIVRVLSN</sequence>
<dbReference type="AlphaFoldDB" id="C6WTB2"/>
<evidence type="ECO:0000256" key="1">
    <source>
        <dbReference type="SAM" id="Phobius"/>
    </source>
</evidence>
<dbReference type="STRING" id="583345.Mmol_2272"/>
<keyword evidence="3" id="KW-1185">Reference proteome</keyword>
<protein>
    <recommendedName>
        <fullName evidence="4">Type IV pilus modification protein PilV</fullName>
    </recommendedName>
</protein>
<feature type="transmembrane region" description="Helical" evidence="1">
    <location>
        <begin position="43"/>
        <end position="65"/>
    </location>
</feature>
<dbReference type="EMBL" id="CP001672">
    <property type="protein sequence ID" value="ACT49174.1"/>
    <property type="molecule type" value="Genomic_DNA"/>
</dbReference>